<dbReference type="STRING" id="468056.SAMN05443549_10598"/>
<dbReference type="Gene3D" id="1.10.260.40">
    <property type="entry name" value="lambda repressor-like DNA-binding domains"/>
    <property type="match status" value="1"/>
</dbReference>
<dbReference type="EMBL" id="FQWB01000005">
    <property type="protein sequence ID" value="SHG60664.1"/>
    <property type="molecule type" value="Genomic_DNA"/>
</dbReference>
<dbReference type="SMART" id="SM00354">
    <property type="entry name" value="HTH_LACI"/>
    <property type="match status" value="1"/>
</dbReference>
<dbReference type="InterPro" id="IPR028082">
    <property type="entry name" value="Peripla_BP_I"/>
</dbReference>
<keyword evidence="2" id="KW-0238">DNA-binding</keyword>
<dbReference type="CDD" id="cd01392">
    <property type="entry name" value="HTH_LacI"/>
    <property type="match status" value="1"/>
</dbReference>
<proteinExistence type="predicted"/>
<dbReference type="GO" id="GO:0000976">
    <property type="term" value="F:transcription cis-regulatory region binding"/>
    <property type="evidence" value="ECO:0007669"/>
    <property type="project" value="TreeGrafter"/>
</dbReference>
<dbReference type="Proteomes" id="UP000184516">
    <property type="component" value="Unassembled WGS sequence"/>
</dbReference>
<protein>
    <submittedName>
        <fullName evidence="5">Transcriptional regulator, LacI family</fullName>
    </submittedName>
</protein>
<evidence type="ECO:0000259" key="4">
    <source>
        <dbReference type="PROSITE" id="PS50932"/>
    </source>
</evidence>
<accession>A0A1M5L6D6</accession>
<dbReference type="Gene3D" id="3.40.50.2300">
    <property type="match status" value="2"/>
</dbReference>
<dbReference type="PANTHER" id="PTHR30146">
    <property type="entry name" value="LACI-RELATED TRANSCRIPTIONAL REPRESSOR"/>
    <property type="match status" value="1"/>
</dbReference>
<evidence type="ECO:0000313" key="6">
    <source>
        <dbReference type="Proteomes" id="UP000184516"/>
    </source>
</evidence>
<dbReference type="PANTHER" id="PTHR30146:SF144">
    <property type="entry name" value="LACI-FAMILY TRANSCRIPTION REGULATOR"/>
    <property type="match status" value="1"/>
</dbReference>
<feature type="domain" description="HTH lacI-type" evidence="4">
    <location>
        <begin position="1"/>
        <end position="44"/>
    </location>
</feature>
<dbReference type="Pfam" id="PF13407">
    <property type="entry name" value="Peripla_BP_4"/>
    <property type="match status" value="1"/>
</dbReference>
<organism evidence="5 6">
    <name type="scientific">Flavobacterium fluvii</name>
    <dbReference type="NCBI Taxonomy" id="468056"/>
    <lineage>
        <taxon>Bacteria</taxon>
        <taxon>Pseudomonadati</taxon>
        <taxon>Bacteroidota</taxon>
        <taxon>Flavobacteriia</taxon>
        <taxon>Flavobacteriales</taxon>
        <taxon>Flavobacteriaceae</taxon>
        <taxon>Flavobacterium</taxon>
    </lineage>
</organism>
<dbReference type="InterPro" id="IPR000843">
    <property type="entry name" value="HTH_LacI"/>
</dbReference>
<keyword evidence="3" id="KW-0804">Transcription</keyword>
<dbReference type="Pfam" id="PF00356">
    <property type="entry name" value="LacI"/>
    <property type="match status" value="1"/>
</dbReference>
<sequence length="331" mass="38381">MSVGTVDRIIHNRGQVSEENIEKVNAIIKEYGYTKNIFASNLAFNKKFKFAVFLPKNKNIEYWQAPIIGIKKAAEELAKFGVIIDYFFFDYNTISFNDTASKLLELDYEGLLFAPIFYEESISFLKEYKKKNIPIVMIDSNLQEIDGIAYIGQDSYQSGYLGGKLISYGIKTESNVLILKITRNVESTTRTNVFLQRIKGFYSYFKENKHLPKFNFTEISIKYDTEKQLTKDMFVGIDCVFVPNSRVHVIAKFIKDNNLKDIRVVGYELLKQNLKFLNDGVIDFLIHQKPEDQGYLGINHLYKKSVLKEPVEDIHYMPLEIIVQENCTIKK</sequence>
<gene>
    <name evidence="5" type="ORF">SAMN05443549_10598</name>
</gene>
<evidence type="ECO:0000256" key="2">
    <source>
        <dbReference type="ARBA" id="ARBA00023125"/>
    </source>
</evidence>
<keyword evidence="1" id="KW-0805">Transcription regulation</keyword>
<evidence type="ECO:0000256" key="3">
    <source>
        <dbReference type="ARBA" id="ARBA00023163"/>
    </source>
</evidence>
<keyword evidence="6" id="KW-1185">Reference proteome</keyword>
<dbReference type="AlphaFoldDB" id="A0A1M5L6D6"/>
<evidence type="ECO:0000256" key="1">
    <source>
        <dbReference type="ARBA" id="ARBA00023015"/>
    </source>
</evidence>
<dbReference type="InterPro" id="IPR010982">
    <property type="entry name" value="Lambda_DNA-bd_dom_sf"/>
</dbReference>
<reference evidence="6" key="1">
    <citation type="submission" date="2016-11" db="EMBL/GenBank/DDBJ databases">
        <authorList>
            <person name="Varghese N."/>
            <person name="Submissions S."/>
        </authorList>
    </citation>
    <scope>NUCLEOTIDE SEQUENCE [LARGE SCALE GENOMIC DNA]</scope>
    <source>
        <strain evidence="6">DSM 19978</strain>
    </source>
</reference>
<name>A0A1M5L6D6_9FLAO</name>
<dbReference type="GO" id="GO:0003700">
    <property type="term" value="F:DNA-binding transcription factor activity"/>
    <property type="evidence" value="ECO:0007669"/>
    <property type="project" value="TreeGrafter"/>
</dbReference>
<dbReference type="InterPro" id="IPR025997">
    <property type="entry name" value="SBP_2_dom"/>
</dbReference>
<evidence type="ECO:0000313" key="5">
    <source>
        <dbReference type="EMBL" id="SHG60664.1"/>
    </source>
</evidence>
<dbReference type="PROSITE" id="PS50932">
    <property type="entry name" value="HTH_LACI_2"/>
    <property type="match status" value="1"/>
</dbReference>
<dbReference type="SUPFAM" id="SSF53822">
    <property type="entry name" value="Periplasmic binding protein-like I"/>
    <property type="match status" value="1"/>
</dbReference>
<dbReference type="SUPFAM" id="SSF47413">
    <property type="entry name" value="lambda repressor-like DNA-binding domains"/>
    <property type="match status" value="1"/>
</dbReference>